<dbReference type="InParanoid" id="A0A1S3K920"/>
<dbReference type="FunFam" id="2.70.170.10:FF:000028">
    <property type="entry name" value="AcetylCholine Receptor"/>
    <property type="match status" value="2"/>
</dbReference>
<dbReference type="SUPFAM" id="SSF63712">
    <property type="entry name" value="Nicotinic receptor ligand binding domain-like"/>
    <property type="match status" value="2"/>
</dbReference>
<dbReference type="CDD" id="cd18989">
    <property type="entry name" value="LGIC_ECD_cation"/>
    <property type="match status" value="1"/>
</dbReference>
<evidence type="ECO:0000313" key="9">
    <source>
        <dbReference type="Proteomes" id="UP000085678"/>
    </source>
</evidence>
<keyword evidence="3 5" id="KW-1133">Transmembrane helix</keyword>
<dbReference type="KEGG" id="lak:106179868"/>
<evidence type="ECO:0000256" key="2">
    <source>
        <dbReference type="ARBA" id="ARBA00022692"/>
    </source>
</evidence>
<evidence type="ECO:0000256" key="1">
    <source>
        <dbReference type="ARBA" id="ARBA00004141"/>
    </source>
</evidence>
<evidence type="ECO:0000256" key="3">
    <source>
        <dbReference type="ARBA" id="ARBA00022989"/>
    </source>
</evidence>
<evidence type="ECO:0000259" key="7">
    <source>
        <dbReference type="Pfam" id="PF02931"/>
    </source>
</evidence>
<evidence type="ECO:0000256" key="5">
    <source>
        <dbReference type="SAM" id="Phobius"/>
    </source>
</evidence>
<dbReference type="InterPro" id="IPR036719">
    <property type="entry name" value="Neuro-gated_channel_TM_sf"/>
</dbReference>
<feature type="signal peptide" evidence="6">
    <location>
        <begin position="1"/>
        <end position="22"/>
    </location>
</feature>
<keyword evidence="2 5" id="KW-0812">Transmembrane</keyword>
<dbReference type="Proteomes" id="UP000085678">
    <property type="component" value="Unplaced"/>
</dbReference>
<comment type="subcellular location">
    <subcellularLocation>
        <location evidence="1">Membrane</location>
        <topology evidence="1">Multi-pass membrane protein</topology>
    </subcellularLocation>
</comment>
<dbReference type="InterPro" id="IPR038050">
    <property type="entry name" value="Neuro_actylchol_rec"/>
</dbReference>
<dbReference type="PROSITE" id="PS00236">
    <property type="entry name" value="NEUROTR_ION_CHANNEL"/>
    <property type="match status" value="1"/>
</dbReference>
<dbReference type="InterPro" id="IPR018000">
    <property type="entry name" value="Neurotransmitter_ion_chnl_CS"/>
</dbReference>
<feature type="domain" description="Neurotransmitter-gated ion-channel transmembrane" evidence="8">
    <location>
        <begin position="475"/>
        <end position="585"/>
    </location>
</feature>
<evidence type="ECO:0000256" key="4">
    <source>
        <dbReference type="ARBA" id="ARBA00023136"/>
    </source>
</evidence>
<dbReference type="Pfam" id="PF02931">
    <property type="entry name" value="Neur_chan_LBD"/>
    <property type="match status" value="2"/>
</dbReference>
<name>A0A1S3K920_LINAN</name>
<dbReference type="InterPro" id="IPR006029">
    <property type="entry name" value="Neurotrans-gated_channel_TM"/>
</dbReference>
<dbReference type="GeneID" id="106179868"/>
<protein>
    <submittedName>
        <fullName evidence="10">Neuronal acetylcholine receptor subunit beta-3</fullName>
    </submittedName>
</protein>
<dbReference type="Pfam" id="PF02932">
    <property type="entry name" value="Neur_chan_memb"/>
    <property type="match status" value="1"/>
</dbReference>
<reference evidence="10" key="1">
    <citation type="submission" date="2025-08" db="UniProtKB">
        <authorList>
            <consortium name="RefSeq"/>
        </authorList>
    </citation>
    <scope>IDENTIFICATION</scope>
    <source>
        <tissue evidence="10">Gonads</tissue>
    </source>
</reference>
<dbReference type="STRING" id="7574.A0A1S3K920"/>
<accession>A0A1S3K920</accession>
<feature type="transmembrane region" description="Helical" evidence="5">
    <location>
        <begin position="498"/>
        <end position="515"/>
    </location>
</feature>
<dbReference type="AlphaFoldDB" id="A0A1S3K920"/>
<dbReference type="Gene3D" id="1.20.58.390">
    <property type="entry name" value="Neurotransmitter-gated ion-channel transmembrane domain"/>
    <property type="match status" value="1"/>
</dbReference>
<proteinExistence type="predicted"/>
<dbReference type="GO" id="GO:0004888">
    <property type="term" value="F:transmembrane signaling receptor activity"/>
    <property type="evidence" value="ECO:0007669"/>
    <property type="project" value="InterPro"/>
</dbReference>
<keyword evidence="6" id="KW-0732">Signal</keyword>
<feature type="transmembrane region" description="Helical" evidence="5">
    <location>
        <begin position="527"/>
        <end position="553"/>
    </location>
</feature>
<sequence>MTMVPLHLAIVCFLVSTGPATAILHNVTEQAVMKHIFEDQAYDKNIRYHNNTVTNVTIGLSQISIDNVDIVGGKITIRAFLQLGWKDERLAWSPAEYQGLSKITLDKDQVWMPDISVYNHVAGESDAEDGPSLSILKILAYADGSVLYIPSHSYTVYCDLDPSKSATYSNRNCEIKFGSWAHDGFQINVLVSPYSNSMTDLVQNKVWEVISVKPRRENKFYACCPEPYPNIIFNIEFRLRMDKRLGVEVSNERRLYHYLVDDYVPDVMPVPKVRRNTSYDYNDPMVTVGMYVGVLRVTDVDFKTHTMVSTFLMLKRWVDEELAWDPAHFGGINKTEVPSDRVWKPAFLIANRAEEWYDMNNEMHVQSNGQVRWGISYTMRTFCTLDVYRFPYDSHTCYLWIMSYRQDASKLGIKILGAWGGGRSQFLQESLEWNIDSVEGTQENWQLPGDEKYPAAQIVIKISRRSTYYTHVFTAPCVLLAFLTPVVFLLPTSAPEKVTLGIGIFVSLTLLLEILEDNMFAANNVPIIALYYVATMVLTAFSILMSTIILNVVDKGKKDRFIPKVLRVIFLNVLGRILRVTPSSTRDREMVTFNELENHGDGLDGSDVKDDHVHITHGGPSMNEWFTLAAVIDRLFFLTFLVVAIICSIAMFASG</sequence>
<dbReference type="PANTHER" id="PTHR18945">
    <property type="entry name" value="NEUROTRANSMITTER GATED ION CHANNEL"/>
    <property type="match status" value="1"/>
</dbReference>
<keyword evidence="9" id="KW-1185">Reference proteome</keyword>
<evidence type="ECO:0000259" key="8">
    <source>
        <dbReference type="Pfam" id="PF02932"/>
    </source>
</evidence>
<dbReference type="InterPro" id="IPR006202">
    <property type="entry name" value="Neur_chan_lig-bd"/>
</dbReference>
<dbReference type="Gene3D" id="2.70.170.10">
    <property type="entry name" value="Neurotransmitter-gated ion-channel ligand-binding domain"/>
    <property type="match status" value="2"/>
</dbReference>
<feature type="domain" description="Neurotransmitter-gated ion-channel ligand-binding" evidence="7">
    <location>
        <begin position="30"/>
        <end position="238"/>
    </location>
</feature>
<keyword evidence="4 5" id="KW-0472">Membrane</keyword>
<feature type="domain" description="Neurotransmitter-gated ion-channel ligand-binding" evidence="7">
    <location>
        <begin position="252"/>
        <end position="465"/>
    </location>
</feature>
<feature type="chain" id="PRO_5030033823" evidence="6">
    <location>
        <begin position="23"/>
        <end position="655"/>
    </location>
</feature>
<dbReference type="InterPro" id="IPR006201">
    <property type="entry name" value="Neur_channel"/>
</dbReference>
<dbReference type="GO" id="GO:0005230">
    <property type="term" value="F:extracellular ligand-gated monoatomic ion channel activity"/>
    <property type="evidence" value="ECO:0007669"/>
    <property type="project" value="InterPro"/>
</dbReference>
<gene>
    <name evidence="10" type="primary">LOC106179868</name>
</gene>
<evidence type="ECO:0000256" key="6">
    <source>
        <dbReference type="SAM" id="SignalP"/>
    </source>
</evidence>
<dbReference type="OrthoDB" id="6475107at2759"/>
<keyword evidence="10" id="KW-0675">Receptor</keyword>
<evidence type="ECO:0000313" key="10">
    <source>
        <dbReference type="RefSeq" id="XP_013419118.2"/>
    </source>
</evidence>
<feature type="transmembrane region" description="Helical" evidence="5">
    <location>
        <begin position="635"/>
        <end position="653"/>
    </location>
</feature>
<dbReference type="RefSeq" id="XP_013419118.2">
    <property type="nucleotide sequence ID" value="XM_013563664.2"/>
</dbReference>
<dbReference type="CDD" id="cd19051">
    <property type="entry name" value="LGIC_TM_cation"/>
    <property type="match status" value="1"/>
</dbReference>
<organism evidence="9 10">
    <name type="scientific">Lingula anatina</name>
    <name type="common">Brachiopod</name>
    <name type="synonym">Lingula unguis</name>
    <dbReference type="NCBI Taxonomy" id="7574"/>
    <lineage>
        <taxon>Eukaryota</taxon>
        <taxon>Metazoa</taxon>
        <taxon>Spiralia</taxon>
        <taxon>Lophotrochozoa</taxon>
        <taxon>Brachiopoda</taxon>
        <taxon>Linguliformea</taxon>
        <taxon>Lingulata</taxon>
        <taxon>Lingulida</taxon>
        <taxon>Linguloidea</taxon>
        <taxon>Lingulidae</taxon>
        <taxon>Lingula</taxon>
    </lineage>
</organism>
<dbReference type="SUPFAM" id="SSF90112">
    <property type="entry name" value="Neurotransmitter-gated ion-channel transmembrane pore"/>
    <property type="match status" value="1"/>
</dbReference>
<feature type="transmembrane region" description="Helical" evidence="5">
    <location>
        <begin position="468"/>
        <end position="491"/>
    </location>
</feature>
<dbReference type="InterPro" id="IPR036734">
    <property type="entry name" value="Neur_chan_lig-bd_sf"/>
</dbReference>
<dbReference type="GO" id="GO:0016020">
    <property type="term" value="C:membrane"/>
    <property type="evidence" value="ECO:0007669"/>
    <property type="project" value="UniProtKB-SubCell"/>
</dbReference>